<dbReference type="SUPFAM" id="SSF118196">
    <property type="entry name" value="YaeB-like"/>
    <property type="match status" value="1"/>
</dbReference>
<reference evidence="4 5" key="1">
    <citation type="submission" date="2017-06" db="EMBL/GenBank/DDBJ databases">
        <title>Novel microbial phyla capable of carbon fixation and sulfur reduction in deep-sea sediments.</title>
        <authorList>
            <person name="Huang J."/>
            <person name="Baker B."/>
            <person name="Wang Y."/>
        </authorList>
    </citation>
    <scope>NUCLEOTIDE SEQUENCE [LARGE SCALE GENOMIC DNA]</scope>
    <source>
        <strain evidence="4">B3_TA06</strain>
    </source>
</reference>
<dbReference type="PANTHER" id="PTHR12818">
    <property type="entry name" value="TRNA (ADENINE(37)-N6)-METHYLTRANSFERASE"/>
    <property type="match status" value="1"/>
</dbReference>
<sequence>MPISPIGVIHSPYTDPADIHPLRSRFIKGSIEIFPEYAKGLKDIDGFSHIYVLWWFHLSKGRELLVSPLMRPCPKRGVFATRHPCRPNPLGLTVVRLLKRDKNILHIKGVDMTDGTPVLDIKPYTRRDRRSHIRLGWLDEVERRER</sequence>
<dbReference type="PROSITE" id="PS51668">
    <property type="entry name" value="TSAA_2"/>
    <property type="match status" value="1"/>
</dbReference>
<evidence type="ECO:0000256" key="1">
    <source>
        <dbReference type="ARBA" id="ARBA00022691"/>
    </source>
</evidence>
<gene>
    <name evidence="4" type="primary">tsaA</name>
    <name evidence="4" type="ORF">CEE36_05880</name>
</gene>
<protein>
    <submittedName>
        <fullName evidence="4">tRNA (N6-threonylcarbamoyladenosine(37)-N6)-methyltransferase TrmO</fullName>
    </submittedName>
</protein>
<comment type="caution">
    <text evidence="4">The sequence shown here is derived from an EMBL/GenBank/DDBJ whole genome shotgun (WGS) entry which is preliminary data.</text>
</comment>
<dbReference type="NCBIfam" id="TIGR00104">
    <property type="entry name" value="tRNA_TsaA"/>
    <property type="match status" value="1"/>
</dbReference>
<keyword evidence="4" id="KW-0489">Methyltransferase</keyword>
<evidence type="ECO:0000259" key="3">
    <source>
        <dbReference type="PROSITE" id="PS51668"/>
    </source>
</evidence>
<accession>A0A532V757</accession>
<proteinExistence type="inferred from homology"/>
<keyword evidence="4" id="KW-0808">Transferase</keyword>
<name>A0A532V757_UNCT6</name>
<comment type="similarity">
    <text evidence="2">Belongs to the tRNA methyltransferase O family.</text>
</comment>
<dbReference type="GO" id="GO:0008168">
    <property type="term" value="F:methyltransferase activity"/>
    <property type="evidence" value="ECO:0007669"/>
    <property type="project" value="UniProtKB-KW"/>
</dbReference>
<feature type="domain" description="TsaA-like" evidence="3">
    <location>
        <begin position="3"/>
        <end position="133"/>
    </location>
</feature>
<dbReference type="InterPro" id="IPR023370">
    <property type="entry name" value="TrmO-like_N"/>
</dbReference>
<dbReference type="GO" id="GO:0032259">
    <property type="term" value="P:methylation"/>
    <property type="evidence" value="ECO:0007669"/>
    <property type="project" value="UniProtKB-KW"/>
</dbReference>
<dbReference type="Proteomes" id="UP000317778">
    <property type="component" value="Unassembled WGS sequence"/>
</dbReference>
<organism evidence="4 5">
    <name type="scientific">candidate division TA06 bacterium B3_TA06</name>
    <dbReference type="NCBI Taxonomy" id="2012487"/>
    <lineage>
        <taxon>Bacteria</taxon>
        <taxon>Bacteria division TA06</taxon>
    </lineage>
</organism>
<evidence type="ECO:0000313" key="5">
    <source>
        <dbReference type="Proteomes" id="UP000317778"/>
    </source>
</evidence>
<dbReference type="Gene3D" id="2.40.30.70">
    <property type="entry name" value="YaeB-like"/>
    <property type="match status" value="1"/>
</dbReference>
<dbReference type="EMBL" id="NJBO01000007">
    <property type="protein sequence ID" value="TKJ43035.1"/>
    <property type="molecule type" value="Genomic_DNA"/>
</dbReference>
<dbReference type="AlphaFoldDB" id="A0A532V757"/>
<dbReference type="InterPro" id="IPR036414">
    <property type="entry name" value="YaeB_N_sf"/>
</dbReference>
<dbReference type="InterPro" id="IPR036413">
    <property type="entry name" value="YaeB-like_sf"/>
</dbReference>
<evidence type="ECO:0000256" key="2">
    <source>
        <dbReference type="ARBA" id="ARBA00033753"/>
    </source>
</evidence>
<evidence type="ECO:0000313" key="4">
    <source>
        <dbReference type="EMBL" id="TKJ43035.1"/>
    </source>
</evidence>
<dbReference type="CDD" id="cd09281">
    <property type="entry name" value="UPF0066"/>
    <property type="match status" value="1"/>
</dbReference>
<keyword evidence="1" id="KW-0949">S-adenosyl-L-methionine</keyword>
<dbReference type="InterPro" id="IPR040372">
    <property type="entry name" value="YaeB-like"/>
</dbReference>
<dbReference type="Pfam" id="PF01980">
    <property type="entry name" value="TrmO_N"/>
    <property type="match status" value="1"/>
</dbReference>
<dbReference type="PANTHER" id="PTHR12818:SF0">
    <property type="entry name" value="TRNA (ADENINE(37)-N6)-METHYLTRANSFERASE"/>
    <property type="match status" value="1"/>
</dbReference>